<feature type="non-terminal residue" evidence="1">
    <location>
        <position position="233"/>
    </location>
</feature>
<protein>
    <submittedName>
        <fullName evidence="1">Putative reverse transcriptase domain-containing protein</fullName>
    </submittedName>
</protein>
<feature type="non-terminal residue" evidence="1">
    <location>
        <position position="1"/>
    </location>
</feature>
<organism evidence="1">
    <name type="scientific">Tanacetum cinerariifolium</name>
    <name type="common">Dalmatian daisy</name>
    <name type="synonym">Chrysanthemum cinerariifolium</name>
    <dbReference type="NCBI Taxonomy" id="118510"/>
    <lineage>
        <taxon>Eukaryota</taxon>
        <taxon>Viridiplantae</taxon>
        <taxon>Streptophyta</taxon>
        <taxon>Embryophyta</taxon>
        <taxon>Tracheophyta</taxon>
        <taxon>Spermatophyta</taxon>
        <taxon>Magnoliopsida</taxon>
        <taxon>eudicotyledons</taxon>
        <taxon>Gunneridae</taxon>
        <taxon>Pentapetalae</taxon>
        <taxon>asterids</taxon>
        <taxon>campanulids</taxon>
        <taxon>Asterales</taxon>
        <taxon>Asteraceae</taxon>
        <taxon>Asteroideae</taxon>
        <taxon>Anthemideae</taxon>
        <taxon>Anthemidinae</taxon>
        <taxon>Tanacetum</taxon>
    </lineage>
</organism>
<evidence type="ECO:0000313" key="1">
    <source>
        <dbReference type="EMBL" id="GFB08984.1"/>
    </source>
</evidence>
<gene>
    <name evidence="1" type="ORF">Tci_680955</name>
</gene>
<keyword evidence="1" id="KW-0548">Nucleotidyltransferase</keyword>
<sequence length="233" mass="25482">RGDLLEEGATGNTNIKLCLRKIADGHFTAAVKVLSSSGVAPYYGDTIKALEAKDGLRAQHILDALYGEGSATAAGLLKVITLVVNLWLAGRCPPILAEFVASAPLTSLFKPDNEIRPIVVGTIWRILVFKQCDPLRPLLFALILYPLLHKIKDSCKLLFQDWYLDDRTVIRDSEEVARVLYIIKVNGPGLGLKLNIKKTEIFCPSCNGLKFREGLFPVDIQRPSSGVKLLGGA</sequence>
<proteinExistence type="predicted"/>
<dbReference type="GO" id="GO:0003964">
    <property type="term" value="F:RNA-directed DNA polymerase activity"/>
    <property type="evidence" value="ECO:0007669"/>
    <property type="project" value="UniProtKB-KW"/>
</dbReference>
<reference evidence="1" key="1">
    <citation type="journal article" date="2019" name="Sci. Rep.">
        <title>Draft genome of Tanacetum cinerariifolium, the natural source of mosquito coil.</title>
        <authorList>
            <person name="Yamashiro T."/>
            <person name="Shiraishi A."/>
            <person name="Satake H."/>
            <person name="Nakayama K."/>
        </authorList>
    </citation>
    <scope>NUCLEOTIDE SEQUENCE</scope>
</reference>
<accession>A0A699KSD5</accession>
<dbReference type="AlphaFoldDB" id="A0A699KSD5"/>
<name>A0A699KSD5_TANCI</name>
<keyword evidence="1" id="KW-0695">RNA-directed DNA polymerase</keyword>
<keyword evidence="1" id="KW-0808">Transferase</keyword>
<dbReference type="EMBL" id="BKCJ010549811">
    <property type="protein sequence ID" value="GFB08984.1"/>
    <property type="molecule type" value="Genomic_DNA"/>
</dbReference>
<comment type="caution">
    <text evidence="1">The sequence shown here is derived from an EMBL/GenBank/DDBJ whole genome shotgun (WGS) entry which is preliminary data.</text>
</comment>